<gene>
    <name evidence="6" type="ORF">QFZ46_002581</name>
</gene>
<dbReference type="Pfam" id="PF13476">
    <property type="entry name" value="AAA_23"/>
    <property type="match status" value="1"/>
</dbReference>
<sequence length="1009" mass="106783">MRLHRLEIEGFGPFLDRQVVDFDGFADDGIFLIAGRTGAGKSSILDAVCFGLYGGVPRYESGDKRLRSDYCAPEDLSEVVVEFSTTAGRFRVTRSPEYQRPAKRGGGLTKQASAVSLDEWIDDAWIGRAARAVDVGNELDEILQLSKEQFLQVILLAQNRFARFLLADSKERQALLRRLFGTERFDDVQSRFDDRRRATENALAGRLATVTARVEEAERVATSAALWGDRAADEESASPEPGAGTIDARLEALRLALRRAEYQAERRVAEQEDAEKTLAAVDAALVAAREEQKAQQERDRARAALDALDAEEAQIVEARRALARARAAEALRTTITATSRAEEALANAAVAEETARSAWLATAADLAVDAVASGADVSGSVAALEAWAAERTRESGAWARAAEQEAAAPALAAELAAAQTQVVAASERVDVGETERAALPALIAELTAQRDDTRRNADRADEFARAHHAAKAKRDAAVEGDRLRGELDTADRRLSDATTVLAAAQNELAVLRKRRLDGIAGELATALIDGEPCAVCGSTSHPAPASHTDAVSADDVEAAEAVRDAAALAEHEAGELVAAVRTALAAARARAEESSTEAAEAEVAATAAAHAEAVAAADALAALESQLSAANARTAQLDKERTESEAALAAAREALALIQQRSSDVQAAISDARGSFETVAERLASMAAQIAAALALASALAEHARRAAALNEATAEQRSALAASDFDDATAVQQALRSSAEQAALDERITAHSVQRAKERATLLELELRTLPEDAIDLTPAEQSAAEARAAWKAAVDIANRAQSTAERLAGLIESAASEHARSADQQAEYEIIRGLADTIAGRAGNTHKMTLETFVLAAELEEIVHAANRRLSDMSTGRYQLQHSDALAARGAASGLGIVVFDAFTGQTRPAQSLSGGETFLSSLALALGLAEVVTARAGGIQLDTLFIDEGFGSLDADTLDIAMRTLDELRSGGRTVGIISHVESMQEQIPAQLVVEQTENGPSRIRT</sequence>
<keyword evidence="6" id="KW-0378">Hydrolase</keyword>
<keyword evidence="6" id="KW-0269">Exonuclease</keyword>
<reference evidence="6 7" key="1">
    <citation type="submission" date="2023-07" db="EMBL/GenBank/DDBJ databases">
        <title>Comparative genomics of wheat-associated soil bacteria to identify genetic determinants of phenazine resistance.</title>
        <authorList>
            <person name="Mouncey N."/>
        </authorList>
    </citation>
    <scope>NUCLEOTIDE SEQUENCE [LARGE SCALE GENOMIC DNA]</scope>
    <source>
        <strain evidence="6 7">W2I7</strain>
    </source>
</reference>
<evidence type="ECO:0000313" key="6">
    <source>
        <dbReference type="EMBL" id="MDQ0644421.1"/>
    </source>
</evidence>
<evidence type="ECO:0000256" key="3">
    <source>
        <dbReference type="ARBA" id="ARBA00013368"/>
    </source>
</evidence>
<keyword evidence="6" id="KW-0540">Nuclease</keyword>
<dbReference type="Gene3D" id="3.40.50.300">
    <property type="entry name" value="P-loop containing nucleotide triphosphate hydrolases"/>
    <property type="match status" value="2"/>
</dbReference>
<organism evidence="6 7">
    <name type="scientific">Microbacterium murale</name>
    <dbReference type="NCBI Taxonomy" id="1081040"/>
    <lineage>
        <taxon>Bacteria</taxon>
        <taxon>Bacillati</taxon>
        <taxon>Actinomycetota</taxon>
        <taxon>Actinomycetes</taxon>
        <taxon>Micrococcales</taxon>
        <taxon>Microbacteriaceae</taxon>
        <taxon>Microbacterium</taxon>
    </lineage>
</organism>
<name>A0ABU0PAQ7_9MICO</name>
<evidence type="ECO:0000259" key="5">
    <source>
        <dbReference type="Pfam" id="PF13476"/>
    </source>
</evidence>
<proteinExistence type="inferred from homology"/>
<comment type="similarity">
    <text evidence="1">Belongs to the SMC family. SbcC subfamily.</text>
</comment>
<feature type="domain" description="Rad50/SbcC-type AAA" evidence="5">
    <location>
        <begin position="5"/>
        <end position="265"/>
    </location>
</feature>
<evidence type="ECO:0000256" key="4">
    <source>
        <dbReference type="SAM" id="Coils"/>
    </source>
</evidence>
<dbReference type="PANTHER" id="PTHR32114">
    <property type="entry name" value="ABC TRANSPORTER ABCH.3"/>
    <property type="match status" value="1"/>
</dbReference>
<feature type="coiled-coil region" evidence="4">
    <location>
        <begin position="252"/>
        <end position="328"/>
    </location>
</feature>
<protein>
    <recommendedName>
        <fullName evidence="3">Nuclease SbcCD subunit C</fullName>
    </recommendedName>
</protein>
<dbReference type="RefSeq" id="WP_307362137.1">
    <property type="nucleotide sequence ID" value="NZ_JAUSXK010000001.1"/>
</dbReference>
<dbReference type="PANTHER" id="PTHR32114:SF2">
    <property type="entry name" value="ABC TRANSPORTER ABCH.3"/>
    <property type="match status" value="1"/>
</dbReference>
<dbReference type="InterPro" id="IPR027417">
    <property type="entry name" value="P-loop_NTPase"/>
</dbReference>
<evidence type="ECO:0000313" key="7">
    <source>
        <dbReference type="Proteomes" id="UP001239085"/>
    </source>
</evidence>
<feature type="coiled-coil region" evidence="4">
    <location>
        <begin position="487"/>
        <end position="514"/>
    </location>
</feature>
<dbReference type="GO" id="GO:0004527">
    <property type="term" value="F:exonuclease activity"/>
    <property type="evidence" value="ECO:0007669"/>
    <property type="project" value="UniProtKB-KW"/>
</dbReference>
<evidence type="ECO:0000256" key="2">
    <source>
        <dbReference type="ARBA" id="ARBA00011322"/>
    </source>
</evidence>
<dbReference type="InterPro" id="IPR038729">
    <property type="entry name" value="Rad50/SbcC_AAA"/>
</dbReference>
<accession>A0ABU0PAQ7</accession>
<dbReference type="Proteomes" id="UP001239085">
    <property type="component" value="Unassembled WGS sequence"/>
</dbReference>
<keyword evidence="4" id="KW-0175">Coiled coil</keyword>
<feature type="coiled-coil region" evidence="4">
    <location>
        <begin position="584"/>
        <end position="640"/>
    </location>
</feature>
<comment type="caution">
    <text evidence="6">The sequence shown here is derived from an EMBL/GenBank/DDBJ whole genome shotgun (WGS) entry which is preliminary data.</text>
</comment>
<dbReference type="SUPFAM" id="SSF52540">
    <property type="entry name" value="P-loop containing nucleoside triphosphate hydrolases"/>
    <property type="match status" value="1"/>
</dbReference>
<keyword evidence="7" id="KW-1185">Reference proteome</keyword>
<dbReference type="EMBL" id="JAUSXK010000001">
    <property type="protein sequence ID" value="MDQ0644421.1"/>
    <property type="molecule type" value="Genomic_DNA"/>
</dbReference>
<evidence type="ECO:0000256" key="1">
    <source>
        <dbReference type="ARBA" id="ARBA00006930"/>
    </source>
</evidence>
<comment type="subunit">
    <text evidence="2">Heterodimer of SbcC and SbcD.</text>
</comment>